<reference evidence="1 2" key="1">
    <citation type="journal article" date="2015" name="Nature">
        <title>rRNA introns, odd ribosomes, and small enigmatic genomes across a large radiation of phyla.</title>
        <authorList>
            <person name="Brown C.T."/>
            <person name="Hug L.A."/>
            <person name="Thomas B.C."/>
            <person name="Sharon I."/>
            <person name="Castelle C.J."/>
            <person name="Singh A."/>
            <person name="Wilkins M.J."/>
            <person name="Williams K.H."/>
            <person name="Banfield J.F."/>
        </authorList>
    </citation>
    <scope>NUCLEOTIDE SEQUENCE [LARGE SCALE GENOMIC DNA]</scope>
</reference>
<dbReference type="InterPro" id="IPR016064">
    <property type="entry name" value="NAD/diacylglycerol_kinase_sf"/>
</dbReference>
<dbReference type="AlphaFoldDB" id="A0A0G1X4Y8"/>
<dbReference type="Gene3D" id="3.40.50.10330">
    <property type="entry name" value="Probable inorganic polyphosphate/atp-NAD kinase, domain 1"/>
    <property type="match status" value="1"/>
</dbReference>
<dbReference type="GO" id="GO:0003951">
    <property type="term" value="F:NAD+ kinase activity"/>
    <property type="evidence" value="ECO:0007669"/>
    <property type="project" value="InterPro"/>
</dbReference>
<dbReference type="Pfam" id="PF20143">
    <property type="entry name" value="NAD_kinase_C"/>
    <property type="match status" value="1"/>
</dbReference>
<proteinExistence type="predicted"/>
<dbReference type="Proteomes" id="UP000033882">
    <property type="component" value="Unassembled WGS sequence"/>
</dbReference>
<gene>
    <name evidence="1" type="ORF">UY19_C0014G0100</name>
</gene>
<dbReference type="PANTHER" id="PTHR20275">
    <property type="entry name" value="NAD KINASE"/>
    <property type="match status" value="1"/>
</dbReference>
<evidence type="ECO:0000313" key="1">
    <source>
        <dbReference type="EMBL" id="KKU89500.1"/>
    </source>
</evidence>
<protein>
    <recommendedName>
        <fullName evidence="3">Inorganic polyphosphate/ATP-NAD kinase</fullName>
    </recommendedName>
</protein>
<dbReference type="EMBL" id="LCPB01000014">
    <property type="protein sequence ID" value="KKU89500.1"/>
    <property type="molecule type" value="Genomic_DNA"/>
</dbReference>
<sequence>MMKRAVLISGYDDVHIKPLLVKAGFSIVETDPDLVISYGGDGTLMRAEIAWPGIPKLIIKGSTICKLCNPLPNEEVLRRVTVGEYTIRDVWKLEAAVGDAVLIGLNDIVLHNENPRHAIRYRLDISGQGDLGHEIIGDGIVVATPFGSTGYYRSITHSFFEVGVGLAFNNSTERFDHMVLRDNSIITATIVRGPAAIYADNHMDVRVLHEGDLITIRRSDQFARIITVV</sequence>
<accession>A0A0G1X4Y8</accession>
<evidence type="ECO:0008006" key="3">
    <source>
        <dbReference type="Google" id="ProtNLM"/>
    </source>
</evidence>
<dbReference type="PANTHER" id="PTHR20275:SF43">
    <property type="entry name" value="BIFUNCTIONAL NADP PHOSPHATASE_NAD KINASE"/>
    <property type="match status" value="1"/>
</dbReference>
<dbReference type="InterPro" id="IPR017437">
    <property type="entry name" value="ATP-NAD_kinase_PpnK-typ_C"/>
</dbReference>
<organism evidence="1 2">
    <name type="scientific">Candidatus Wolfebacteria bacterium GW2011_GWA2_47_9b</name>
    <dbReference type="NCBI Taxonomy" id="1619005"/>
    <lineage>
        <taxon>Bacteria</taxon>
        <taxon>Candidatus Wolfeibacteriota</taxon>
    </lineage>
</organism>
<name>A0A0G1X4Y8_9BACT</name>
<dbReference type="Gene3D" id="2.60.200.30">
    <property type="entry name" value="Probable inorganic polyphosphate/atp-NAD kinase, domain 2"/>
    <property type="match status" value="1"/>
</dbReference>
<dbReference type="GO" id="GO:0019674">
    <property type="term" value="P:NAD+ metabolic process"/>
    <property type="evidence" value="ECO:0007669"/>
    <property type="project" value="InterPro"/>
</dbReference>
<dbReference type="InterPro" id="IPR017438">
    <property type="entry name" value="ATP-NAD_kinase_N"/>
</dbReference>
<dbReference type="SUPFAM" id="SSF111331">
    <property type="entry name" value="NAD kinase/diacylglycerol kinase-like"/>
    <property type="match status" value="1"/>
</dbReference>
<evidence type="ECO:0000313" key="2">
    <source>
        <dbReference type="Proteomes" id="UP000033882"/>
    </source>
</evidence>
<dbReference type="GO" id="GO:0006741">
    <property type="term" value="P:NADP+ biosynthetic process"/>
    <property type="evidence" value="ECO:0007669"/>
    <property type="project" value="TreeGrafter"/>
</dbReference>
<comment type="caution">
    <text evidence="1">The sequence shown here is derived from an EMBL/GenBank/DDBJ whole genome shotgun (WGS) entry which is preliminary data.</text>
</comment>